<accession>A0A9K3DU41</accession>
<name>A0A9K3DU41_HELAN</name>
<proteinExistence type="predicted"/>
<dbReference type="AlphaFoldDB" id="A0A9K3DU41"/>
<organism evidence="1 2">
    <name type="scientific">Helianthus annuus</name>
    <name type="common">Common sunflower</name>
    <dbReference type="NCBI Taxonomy" id="4232"/>
    <lineage>
        <taxon>Eukaryota</taxon>
        <taxon>Viridiplantae</taxon>
        <taxon>Streptophyta</taxon>
        <taxon>Embryophyta</taxon>
        <taxon>Tracheophyta</taxon>
        <taxon>Spermatophyta</taxon>
        <taxon>Magnoliopsida</taxon>
        <taxon>eudicotyledons</taxon>
        <taxon>Gunneridae</taxon>
        <taxon>Pentapetalae</taxon>
        <taxon>asterids</taxon>
        <taxon>campanulids</taxon>
        <taxon>Asterales</taxon>
        <taxon>Asteraceae</taxon>
        <taxon>Asteroideae</taxon>
        <taxon>Heliantheae alliance</taxon>
        <taxon>Heliantheae</taxon>
        <taxon>Helianthus</taxon>
    </lineage>
</organism>
<dbReference type="Gramene" id="mRNA:HanXRQr2_Chr16g0760271">
    <property type="protein sequence ID" value="mRNA:HanXRQr2_Chr16g0760271"/>
    <property type="gene ID" value="HanXRQr2_Chr16g0760271"/>
</dbReference>
<evidence type="ECO:0000313" key="1">
    <source>
        <dbReference type="EMBL" id="KAF5761030.1"/>
    </source>
</evidence>
<sequence length="41" mass="4464">MLRGPRGRRISALYKEASGLQSASPCPNVTRAARKTDFSTI</sequence>
<dbReference type="Proteomes" id="UP000215914">
    <property type="component" value="Unassembled WGS sequence"/>
</dbReference>
<reference evidence="1" key="1">
    <citation type="journal article" date="2017" name="Nature">
        <title>The sunflower genome provides insights into oil metabolism, flowering and Asterid evolution.</title>
        <authorList>
            <person name="Badouin H."/>
            <person name="Gouzy J."/>
            <person name="Grassa C.J."/>
            <person name="Murat F."/>
            <person name="Staton S.E."/>
            <person name="Cottret L."/>
            <person name="Lelandais-Briere C."/>
            <person name="Owens G.L."/>
            <person name="Carrere S."/>
            <person name="Mayjonade B."/>
            <person name="Legrand L."/>
            <person name="Gill N."/>
            <person name="Kane N.C."/>
            <person name="Bowers J.E."/>
            <person name="Hubner S."/>
            <person name="Bellec A."/>
            <person name="Berard A."/>
            <person name="Berges H."/>
            <person name="Blanchet N."/>
            <person name="Boniface M.C."/>
            <person name="Brunel D."/>
            <person name="Catrice O."/>
            <person name="Chaidir N."/>
            <person name="Claudel C."/>
            <person name="Donnadieu C."/>
            <person name="Faraut T."/>
            <person name="Fievet G."/>
            <person name="Helmstetter N."/>
            <person name="King M."/>
            <person name="Knapp S.J."/>
            <person name="Lai Z."/>
            <person name="Le Paslier M.C."/>
            <person name="Lippi Y."/>
            <person name="Lorenzon L."/>
            <person name="Mandel J.R."/>
            <person name="Marage G."/>
            <person name="Marchand G."/>
            <person name="Marquand E."/>
            <person name="Bret-Mestries E."/>
            <person name="Morien E."/>
            <person name="Nambeesan S."/>
            <person name="Nguyen T."/>
            <person name="Pegot-Espagnet P."/>
            <person name="Pouilly N."/>
            <person name="Raftis F."/>
            <person name="Sallet E."/>
            <person name="Schiex T."/>
            <person name="Thomas J."/>
            <person name="Vandecasteele C."/>
            <person name="Vares D."/>
            <person name="Vear F."/>
            <person name="Vautrin S."/>
            <person name="Crespi M."/>
            <person name="Mangin B."/>
            <person name="Burke J.M."/>
            <person name="Salse J."/>
            <person name="Munos S."/>
            <person name="Vincourt P."/>
            <person name="Rieseberg L.H."/>
            <person name="Langlade N.B."/>
        </authorList>
    </citation>
    <scope>NUCLEOTIDE SEQUENCE</scope>
    <source>
        <tissue evidence="1">Leaves</tissue>
    </source>
</reference>
<evidence type="ECO:0000313" key="2">
    <source>
        <dbReference type="Proteomes" id="UP000215914"/>
    </source>
</evidence>
<dbReference type="EMBL" id="MNCJ02000331">
    <property type="protein sequence ID" value="KAF5761030.1"/>
    <property type="molecule type" value="Genomic_DNA"/>
</dbReference>
<reference evidence="1" key="2">
    <citation type="submission" date="2020-06" db="EMBL/GenBank/DDBJ databases">
        <title>Helianthus annuus Genome sequencing and assembly Release 2.</title>
        <authorList>
            <person name="Gouzy J."/>
            <person name="Langlade N."/>
            <person name="Munos S."/>
        </authorList>
    </citation>
    <scope>NUCLEOTIDE SEQUENCE</scope>
    <source>
        <tissue evidence="1">Leaves</tissue>
    </source>
</reference>
<protein>
    <submittedName>
        <fullName evidence="1">Uncharacterized protein</fullName>
    </submittedName>
</protein>
<keyword evidence="2" id="KW-1185">Reference proteome</keyword>
<comment type="caution">
    <text evidence="1">The sequence shown here is derived from an EMBL/GenBank/DDBJ whole genome shotgun (WGS) entry which is preliminary data.</text>
</comment>
<gene>
    <name evidence="1" type="ORF">HanXRQr2_Chr16g0760271</name>
</gene>